<dbReference type="AlphaFoldDB" id="Q5YYI2"/>
<organism evidence="3 4">
    <name type="scientific">Nocardia farcinica (strain IFM 10152)</name>
    <dbReference type="NCBI Taxonomy" id="247156"/>
    <lineage>
        <taxon>Bacteria</taxon>
        <taxon>Bacillati</taxon>
        <taxon>Actinomycetota</taxon>
        <taxon>Actinomycetes</taxon>
        <taxon>Mycobacteriales</taxon>
        <taxon>Nocardiaceae</taxon>
        <taxon>Nocardia</taxon>
    </lineage>
</organism>
<reference evidence="3 4" key="1">
    <citation type="journal article" date="2004" name="Proc. Natl. Acad. Sci. U.S.A.">
        <title>The complete genomic sequence of Nocardia farcinica IFM 10152.</title>
        <authorList>
            <person name="Ishikawa J."/>
            <person name="Yamashita A."/>
            <person name="Mikami Y."/>
            <person name="Hoshino Y."/>
            <person name="Kurita H."/>
            <person name="Hotta K."/>
            <person name="Shiba T."/>
            <person name="Hattori M."/>
        </authorList>
    </citation>
    <scope>NUCLEOTIDE SEQUENCE [LARGE SCALE GENOMIC DNA]</scope>
    <source>
        <strain evidence="3 4">IFM 10152</strain>
    </source>
</reference>
<dbReference type="STRING" id="247156.NFA_19130"/>
<evidence type="ECO:0000313" key="3">
    <source>
        <dbReference type="EMBL" id="BAD56759.1"/>
    </source>
</evidence>
<evidence type="ECO:0000256" key="1">
    <source>
        <dbReference type="SAM" id="MobiDB-lite"/>
    </source>
</evidence>
<feature type="compositionally biased region" description="Polar residues" evidence="1">
    <location>
        <begin position="83"/>
        <end position="99"/>
    </location>
</feature>
<feature type="domain" description="DinB-like" evidence="2">
    <location>
        <begin position="127"/>
        <end position="277"/>
    </location>
</feature>
<feature type="region of interest" description="Disordered" evidence="1">
    <location>
        <begin position="74"/>
        <end position="110"/>
    </location>
</feature>
<dbReference type="Pfam" id="PF12867">
    <property type="entry name" value="DinB_2"/>
    <property type="match status" value="1"/>
</dbReference>
<feature type="region of interest" description="Disordered" evidence="1">
    <location>
        <begin position="1"/>
        <end position="35"/>
    </location>
</feature>
<dbReference type="KEGG" id="nfa:NFA_19130"/>
<accession>Q5YYI2</accession>
<name>Q5YYI2_NOCFA</name>
<dbReference type="InterPro" id="IPR024775">
    <property type="entry name" value="DinB-like"/>
</dbReference>
<dbReference type="Proteomes" id="UP000006820">
    <property type="component" value="Chromosome"/>
</dbReference>
<gene>
    <name evidence="3" type="ordered locus">NFA_19130</name>
</gene>
<evidence type="ECO:0000259" key="2">
    <source>
        <dbReference type="Pfam" id="PF12867"/>
    </source>
</evidence>
<dbReference type="HOGENOM" id="CLU_952573_0_0_11"/>
<dbReference type="eggNOG" id="ENOG502ZECI">
    <property type="taxonomic scope" value="Bacteria"/>
</dbReference>
<evidence type="ECO:0000313" key="4">
    <source>
        <dbReference type="Proteomes" id="UP000006820"/>
    </source>
</evidence>
<proteinExistence type="predicted"/>
<dbReference type="EMBL" id="AP006618">
    <property type="protein sequence ID" value="BAD56759.1"/>
    <property type="molecule type" value="Genomic_DNA"/>
</dbReference>
<keyword evidence="4" id="KW-1185">Reference proteome</keyword>
<protein>
    <recommendedName>
        <fullName evidence="2">DinB-like domain-containing protein</fullName>
    </recommendedName>
</protein>
<sequence length="292" mass="32092">MSSDDRKQCNPLFNTKAPVRYFTGTGPESTDRRRDAGLASTLAHLSRARNPPDRRATGPFHQCDCSPATVGVGLHLSAPAQPGRSSAESLASRQPNTESADIPLPARPPGGTLARVPITPRALLRSQFELTWALAEVHLDPLTDDDAHFAPAELIWTVHRGPDDHWRPDWADTEPDPIPVPTIAWLTWHIDWWWSSALAHVRGREPAPRDQVHWAGSAAAAVARLRELHAAWTEWLGTDEVDLEAPSAYPWPAEAGLTVAHTAAWVNAELMKNVAEIGQLRLLRAARLACRP</sequence>